<evidence type="ECO:0000313" key="3">
    <source>
        <dbReference type="Proteomes" id="UP000188174"/>
    </source>
</evidence>
<dbReference type="Proteomes" id="UP000188174">
    <property type="component" value="Chromosome"/>
</dbReference>
<dbReference type="RefSeq" id="WP_077292059.1">
    <property type="nucleotide sequence ID" value="NZ_CP019630.1"/>
</dbReference>
<dbReference type="SMART" id="SM00530">
    <property type="entry name" value="HTH_XRE"/>
    <property type="match status" value="1"/>
</dbReference>
<dbReference type="InterPro" id="IPR001387">
    <property type="entry name" value="Cro/C1-type_HTH"/>
</dbReference>
<keyword evidence="3" id="KW-1185">Reference proteome</keyword>
<evidence type="ECO:0000313" key="2">
    <source>
        <dbReference type="EMBL" id="AQQ05386.1"/>
    </source>
</evidence>
<dbReference type="Pfam" id="PF01381">
    <property type="entry name" value="HTH_3"/>
    <property type="match status" value="1"/>
</dbReference>
<name>A0ABN4X0Y1_9HYPH</name>
<dbReference type="InterPro" id="IPR010982">
    <property type="entry name" value="Lambda_DNA-bd_dom_sf"/>
</dbReference>
<gene>
    <name evidence="2" type="ORF">B0E33_18870</name>
</gene>
<accession>A0ABN4X0Y1</accession>
<dbReference type="EMBL" id="CP019630">
    <property type="protein sequence ID" value="AQQ05386.1"/>
    <property type="molecule type" value="Genomic_DNA"/>
</dbReference>
<protein>
    <submittedName>
        <fullName evidence="2">Transcriptional regulator</fullName>
    </submittedName>
</protein>
<proteinExistence type="predicted"/>
<sequence>MSKSLRSERHFLLLEQLVQLRKAKGLTQEQLANKLGKPQSFVAKYEGGERRLDVVEFLDVVDAIGADPLHILAELKTTP</sequence>
<evidence type="ECO:0000259" key="1">
    <source>
        <dbReference type="PROSITE" id="PS50943"/>
    </source>
</evidence>
<dbReference type="CDD" id="cd00093">
    <property type="entry name" value="HTH_XRE"/>
    <property type="match status" value="1"/>
</dbReference>
<feature type="domain" description="HTH cro/C1-type" evidence="1">
    <location>
        <begin position="17"/>
        <end position="71"/>
    </location>
</feature>
<organism evidence="2 3">
    <name type="scientific">Roseibium algicola</name>
    <dbReference type="NCBI Taxonomy" id="2857014"/>
    <lineage>
        <taxon>Bacteria</taxon>
        <taxon>Pseudomonadati</taxon>
        <taxon>Pseudomonadota</taxon>
        <taxon>Alphaproteobacteria</taxon>
        <taxon>Hyphomicrobiales</taxon>
        <taxon>Stappiaceae</taxon>
        <taxon>Roseibium</taxon>
    </lineage>
</organism>
<reference evidence="2 3" key="1">
    <citation type="submission" date="2017-02" db="EMBL/GenBank/DDBJ databases">
        <authorList>
            <person name="Jeong S."/>
        </authorList>
    </citation>
    <scope>NUCLEOTIDE SEQUENCE [LARGE SCALE GENOMIC DNA]</scope>
    <source>
        <strain evidence="2 3">RMAR6-6</strain>
    </source>
</reference>
<dbReference type="SUPFAM" id="SSF47413">
    <property type="entry name" value="lambda repressor-like DNA-binding domains"/>
    <property type="match status" value="1"/>
</dbReference>
<dbReference type="PROSITE" id="PS50943">
    <property type="entry name" value="HTH_CROC1"/>
    <property type="match status" value="1"/>
</dbReference>
<dbReference type="Gene3D" id="1.10.260.40">
    <property type="entry name" value="lambda repressor-like DNA-binding domains"/>
    <property type="match status" value="1"/>
</dbReference>